<evidence type="ECO:0000313" key="1">
    <source>
        <dbReference type="EMBL" id="GIY01255.1"/>
    </source>
</evidence>
<dbReference type="EMBL" id="BPLR01005290">
    <property type="protein sequence ID" value="GIY01255.1"/>
    <property type="molecule type" value="Genomic_DNA"/>
</dbReference>
<comment type="caution">
    <text evidence="1">The sequence shown here is derived from an EMBL/GenBank/DDBJ whole genome shotgun (WGS) entry which is preliminary data.</text>
</comment>
<organism evidence="1 2">
    <name type="scientific">Caerostris extrusa</name>
    <name type="common">Bark spider</name>
    <name type="synonym">Caerostris bankana</name>
    <dbReference type="NCBI Taxonomy" id="172846"/>
    <lineage>
        <taxon>Eukaryota</taxon>
        <taxon>Metazoa</taxon>
        <taxon>Ecdysozoa</taxon>
        <taxon>Arthropoda</taxon>
        <taxon>Chelicerata</taxon>
        <taxon>Arachnida</taxon>
        <taxon>Araneae</taxon>
        <taxon>Araneomorphae</taxon>
        <taxon>Entelegynae</taxon>
        <taxon>Araneoidea</taxon>
        <taxon>Araneidae</taxon>
        <taxon>Caerostris</taxon>
    </lineage>
</organism>
<dbReference type="AlphaFoldDB" id="A0AAV4PWY5"/>
<gene>
    <name evidence="1" type="ORF">CEXT_662861</name>
</gene>
<evidence type="ECO:0000313" key="2">
    <source>
        <dbReference type="Proteomes" id="UP001054945"/>
    </source>
</evidence>
<reference evidence="1 2" key="1">
    <citation type="submission" date="2021-06" db="EMBL/GenBank/DDBJ databases">
        <title>Caerostris extrusa draft genome.</title>
        <authorList>
            <person name="Kono N."/>
            <person name="Arakawa K."/>
        </authorList>
    </citation>
    <scope>NUCLEOTIDE SEQUENCE [LARGE SCALE GENOMIC DNA]</scope>
</reference>
<keyword evidence="2" id="KW-1185">Reference proteome</keyword>
<sequence>MPPCFSQEYIMLDHVHFNGRGISALNNEPRLLFLGDKKQNAVRGLFLGKSIRIEGVVLCENGIHLNGKSAFYFDCISSLRFCLPAAVASEIRIRNSSLSRLKAVISQVLWQELVF</sequence>
<proteinExistence type="predicted"/>
<name>A0AAV4PWY5_CAEEX</name>
<accession>A0AAV4PWY5</accession>
<dbReference type="Proteomes" id="UP001054945">
    <property type="component" value="Unassembled WGS sequence"/>
</dbReference>
<protein>
    <submittedName>
        <fullName evidence="1">Uncharacterized protein</fullName>
    </submittedName>
</protein>